<dbReference type="Proteomes" id="UP000198793">
    <property type="component" value="Unassembled WGS sequence"/>
</dbReference>
<accession>A0A1H0N4F8</accession>
<keyword evidence="3" id="KW-0964">Secreted</keyword>
<evidence type="ECO:0000313" key="7">
    <source>
        <dbReference type="Proteomes" id="UP000198793"/>
    </source>
</evidence>
<dbReference type="Pfam" id="PF22178">
    <property type="entry name" value="Gp5_trimer_C"/>
    <property type="match status" value="1"/>
</dbReference>
<feature type="domain" description="Gp5/Type VI secretion system Vgr C-terminal trimerisation" evidence="5">
    <location>
        <begin position="482"/>
        <end position="567"/>
    </location>
</feature>
<organism evidence="6 7">
    <name type="scientific">Aureimonas jatrophae</name>
    <dbReference type="NCBI Taxonomy" id="1166073"/>
    <lineage>
        <taxon>Bacteria</taxon>
        <taxon>Pseudomonadati</taxon>
        <taxon>Pseudomonadota</taxon>
        <taxon>Alphaproteobacteria</taxon>
        <taxon>Hyphomicrobiales</taxon>
        <taxon>Aurantimonadaceae</taxon>
        <taxon>Aureimonas</taxon>
    </lineage>
</organism>
<evidence type="ECO:0000256" key="2">
    <source>
        <dbReference type="ARBA" id="ARBA00005558"/>
    </source>
</evidence>
<evidence type="ECO:0000256" key="3">
    <source>
        <dbReference type="ARBA" id="ARBA00022525"/>
    </source>
</evidence>
<evidence type="ECO:0000313" key="6">
    <source>
        <dbReference type="EMBL" id="SDO87567.1"/>
    </source>
</evidence>
<dbReference type="Gene3D" id="3.55.50.10">
    <property type="entry name" value="Baseplate protein-like domains"/>
    <property type="match status" value="1"/>
</dbReference>
<evidence type="ECO:0000259" key="5">
    <source>
        <dbReference type="Pfam" id="PF22178"/>
    </source>
</evidence>
<dbReference type="NCBIfam" id="TIGR01646">
    <property type="entry name" value="vgr_GE"/>
    <property type="match status" value="1"/>
</dbReference>
<keyword evidence="7" id="KW-1185">Reference proteome</keyword>
<dbReference type="STRING" id="1166073.SAMN05192530_11725"/>
<feature type="domain" description="Gp5/Type VI secretion system Vgr protein OB-fold" evidence="4">
    <location>
        <begin position="397"/>
        <end position="462"/>
    </location>
</feature>
<dbReference type="OrthoDB" id="9762420at2"/>
<dbReference type="RefSeq" id="WP_090677109.1">
    <property type="nucleotide sequence ID" value="NZ_FNIT01000017.1"/>
</dbReference>
<dbReference type="Gene3D" id="2.30.110.50">
    <property type="match status" value="1"/>
</dbReference>
<dbReference type="GO" id="GO:0005576">
    <property type="term" value="C:extracellular region"/>
    <property type="evidence" value="ECO:0007669"/>
    <property type="project" value="UniProtKB-SubCell"/>
</dbReference>
<dbReference type="InterPro" id="IPR054030">
    <property type="entry name" value="Gp5_Vgr_C"/>
</dbReference>
<comment type="similarity">
    <text evidence="2">Belongs to the VgrG protein family.</text>
</comment>
<proteinExistence type="inferred from homology"/>
<sequence>MSDQSFLSGALNDFVQADRLLRISTPLGQDVFLVDEFRGTEQVNGLFEFTVAVRAKRDDVRADEIVGERVDVSLDVGGGARRRWNGLVTALDEEPRLARSLRAYVLTLRPDLWLLGQKSDCRIWQNRTSVEVAETLLSEHGLSAPDTAGIHSPPSPHEYDVQWNETDLAYLLRRLEEDGIAYWIRQEDGAQRVVLADAAAGWDKGADGDAGRERFSFGSSDRNHVSSWRRRFTFTPGQRAGRDWNFETPGTVPEAGTPSTVKLPRNGAYELYEYPTRALDTSGNERALKLRMQSVESDHEAVQGTSTVRTLAPGAKLTLYDIAHPEHVFETAAIQSVTHEAADATYETGPGEPSYTNRFTALPARLPATPHRSTARPRIDGSQIALIAGPAGEEIHTDQYGRVKLWFPWDRRAKKDGSDTKWVRVAQPWAGGTWGAQVIPRIGMEAVVTFEGGDPDRPIVTALVPNPQNGVPYDLPANKTRMTLRSNTHKGTGFNELSMEDEAGRENMFLHAQKDRTERVLNNRTKRIDANEIASIGANRAVEVGGNQKQEVGGSMNLTVGGTGAAALGLMAQVAGLGGQTASLLNQAGQIAGGGGPGLAAFAGTIASSALGFLGGGGLSAREGVVSGPSPRADAGTALAGSGSGVGEAAGSLFPMSGILNTVVGSFKSDTVGVARTEQIGLSKVTNVGQSQITNVGKEQRTTVGETVHVQSGKLYQLIAQEKYEGEAKVWEIRAEDRLLISAPGGYIEINKEGIRIRGLKVDIEGNQINFKRGGPGEGATCLREMAKNSTPFVRV</sequence>
<dbReference type="InterPro" id="IPR006533">
    <property type="entry name" value="T6SS_Vgr_RhsGE"/>
</dbReference>
<dbReference type="SUPFAM" id="SSF69255">
    <property type="entry name" value="gp5 N-terminal domain-like"/>
    <property type="match status" value="1"/>
</dbReference>
<dbReference type="InterPro" id="IPR017847">
    <property type="entry name" value="T6SS_RhsGE_Vgr_subset"/>
</dbReference>
<dbReference type="EMBL" id="FNIT01000017">
    <property type="protein sequence ID" value="SDO87567.1"/>
    <property type="molecule type" value="Genomic_DNA"/>
</dbReference>
<dbReference type="Gene3D" id="2.40.50.230">
    <property type="entry name" value="Gp5 N-terminal domain"/>
    <property type="match status" value="1"/>
</dbReference>
<dbReference type="InterPro" id="IPR006531">
    <property type="entry name" value="Gp5/Vgr_OB"/>
</dbReference>
<dbReference type="Gene3D" id="4.10.220.110">
    <property type="match status" value="1"/>
</dbReference>
<dbReference type="InterPro" id="IPR050708">
    <property type="entry name" value="T6SS_VgrG/RHS"/>
</dbReference>
<gene>
    <name evidence="6" type="ORF">SAMN05192530_11725</name>
</gene>
<protein>
    <submittedName>
        <fullName evidence="6">Type VI secretion system secreted protein VgrG</fullName>
    </submittedName>
</protein>
<dbReference type="InterPro" id="IPR037026">
    <property type="entry name" value="Vgr_OB-fold_dom_sf"/>
</dbReference>
<name>A0A1H0N4F8_9HYPH</name>
<dbReference type="PANTHER" id="PTHR32305:SF15">
    <property type="entry name" value="PROTEIN RHSA-RELATED"/>
    <property type="match status" value="1"/>
</dbReference>
<dbReference type="AlphaFoldDB" id="A0A1H0N4F8"/>
<dbReference type="PANTHER" id="PTHR32305">
    <property type="match status" value="1"/>
</dbReference>
<dbReference type="Pfam" id="PF04717">
    <property type="entry name" value="Phage_base_V"/>
    <property type="match status" value="1"/>
</dbReference>
<reference evidence="6 7" key="1">
    <citation type="submission" date="2016-10" db="EMBL/GenBank/DDBJ databases">
        <authorList>
            <person name="de Groot N.N."/>
        </authorList>
    </citation>
    <scope>NUCLEOTIDE SEQUENCE [LARGE SCALE GENOMIC DNA]</scope>
    <source>
        <strain evidence="7">L7-484,KACC 16230,DSM 25025</strain>
    </source>
</reference>
<comment type="subcellular location">
    <subcellularLocation>
        <location evidence="1">Secreted</location>
    </subcellularLocation>
</comment>
<dbReference type="SUPFAM" id="SSF69349">
    <property type="entry name" value="Phage fibre proteins"/>
    <property type="match status" value="1"/>
</dbReference>
<dbReference type="SUPFAM" id="SSF69279">
    <property type="entry name" value="Phage tail proteins"/>
    <property type="match status" value="2"/>
</dbReference>
<dbReference type="NCBIfam" id="TIGR03361">
    <property type="entry name" value="VI_Rhs_Vgr"/>
    <property type="match status" value="1"/>
</dbReference>
<dbReference type="Pfam" id="PF05954">
    <property type="entry name" value="Phage_GPD"/>
    <property type="match status" value="1"/>
</dbReference>
<evidence type="ECO:0000259" key="4">
    <source>
        <dbReference type="Pfam" id="PF04717"/>
    </source>
</evidence>
<evidence type="ECO:0000256" key="1">
    <source>
        <dbReference type="ARBA" id="ARBA00004613"/>
    </source>
</evidence>